<name>A0A367X2C5_9PROT</name>
<proteinExistence type="predicted"/>
<dbReference type="Proteomes" id="UP000252517">
    <property type="component" value="Unassembled WGS sequence"/>
</dbReference>
<protein>
    <submittedName>
        <fullName evidence="2">Uncharacterized protein</fullName>
    </submittedName>
</protein>
<reference evidence="2 3" key="1">
    <citation type="submission" date="2014-07" db="EMBL/GenBank/DDBJ databases">
        <title>Draft genome sequence of Thalassospira profundimaris S25-3-2.</title>
        <authorList>
            <person name="Lai Q."/>
            <person name="Shao Z."/>
        </authorList>
    </citation>
    <scope>NUCLEOTIDE SEQUENCE [LARGE SCALE GENOMIC DNA]</scope>
    <source>
        <strain evidence="2 3">S25-3-2</strain>
    </source>
</reference>
<feature type="region of interest" description="Disordered" evidence="1">
    <location>
        <begin position="1"/>
        <end position="68"/>
    </location>
</feature>
<organism evidence="2 3">
    <name type="scientific">Thalassospira profundimaris</name>
    <dbReference type="NCBI Taxonomy" id="502049"/>
    <lineage>
        <taxon>Bacteria</taxon>
        <taxon>Pseudomonadati</taxon>
        <taxon>Pseudomonadota</taxon>
        <taxon>Alphaproteobacteria</taxon>
        <taxon>Rhodospirillales</taxon>
        <taxon>Thalassospiraceae</taxon>
        <taxon>Thalassospira</taxon>
    </lineage>
</organism>
<comment type="caution">
    <text evidence="2">The sequence shown here is derived from an EMBL/GenBank/DDBJ whole genome shotgun (WGS) entry which is preliminary data.</text>
</comment>
<evidence type="ECO:0000313" key="2">
    <source>
        <dbReference type="EMBL" id="RCK47639.1"/>
    </source>
</evidence>
<feature type="compositionally biased region" description="Polar residues" evidence="1">
    <location>
        <begin position="58"/>
        <end position="67"/>
    </location>
</feature>
<feature type="region of interest" description="Disordered" evidence="1">
    <location>
        <begin position="276"/>
        <end position="307"/>
    </location>
</feature>
<dbReference type="AlphaFoldDB" id="A0A367X2C5"/>
<dbReference type="EMBL" id="JPWH01000012">
    <property type="protein sequence ID" value="RCK47639.1"/>
    <property type="molecule type" value="Genomic_DNA"/>
</dbReference>
<sequence>MVGKRPKTGDSVPQEEDNMADISAFGPLRAASTPTTDPRFAKGHGAESGAGSQLGRPAQQSSDNVSLSPRALDAMQESDKAGKPDTGKQVAASGLGNDALSMALEKIRDNVTEMFALTGMTEEAAKLATESLFANIQDQAAKSASFDFSFKQAIASHSQTAVAYSDGNSAATGYSTSDVYAAHSLDISIDKNSGDFSFSYSSKKLEVSRMAVVATGNSGASMMNAFNTALDALGGDNLVNSLGQQAGADQGGLLFDMNDSGVADFIKDLLEKTTGDSSAATKAANKDKNPDGSTNTEAASQPASEGLSAADLALKQANDLHEQIMKQAAVIVRNVQEMMQPDANGEDRPVLNMSIDLLMPLGRAGNDGISPTFQMPDGNTVKVAPDAKTSDVTA</sequence>
<evidence type="ECO:0000313" key="3">
    <source>
        <dbReference type="Proteomes" id="UP000252517"/>
    </source>
</evidence>
<evidence type="ECO:0000256" key="1">
    <source>
        <dbReference type="SAM" id="MobiDB-lite"/>
    </source>
</evidence>
<gene>
    <name evidence="2" type="ORF">TH25_15255</name>
</gene>
<accession>A0A367X2C5</accession>
<feature type="compositionally biased region" description="Polar residues" evidence="1">
    <location>
        <begin position="291"/>
        <end position="303"/>
    </location>
</feature>